<keyword evidence="6 7" id="KW-0472">Membrane</keyword>
<evidence type="ECO:0000256" key="2">
    <source>
        <dbReference type="ARBA" id="ARBA00022448"/>
    </source>
</evidence>
<feature type="transmembrane region" description="Helical" evidence="7">
    <location>
        <begin position="96"/>
        <end position="123"/>
    </location>
</feature>
<keyword evidence="2 7" id="KW-0813">Transport</keyword>
<feature type="transmembrane region" description="Helical" evidence="7">
    <location>
        <begin position="291"/>
        <end position="317"/>
    </location>
</feature>
<dbReference type="GO" id="GO:0005886">
    <property type="term" value="C:plasma membrane"/>
    <property type="evidence" value="ECO:0007669"/>
    <property type="project" value="UniProtKB-SubCell"/>
</dbReference>
<dbReference type="InterPro" id="IPR045621">
    <property type="entry name" value="BPD_transp_1_N"/>
</dbReference>
<dbReference type="AlphaFoldDB" id="A0A643JWH7"/>
<dbReference type="CDD" id="cd06261">
    <property type="entry name" value="TM_PBP2"/>
    <property type="match status" value="1"/>
</dbReference>
<dbReference type="GO" id="GO:0055085">
    <property type="term" value="P:transmembrane transport"/>
    <property type="evidence" value="ECO:0007669"/>
    <property type="project" value="InterPro"/>
</dbReference>
<evidence type="ECO:0000256" key="1">
    <source>
        <dbReference type="ARBA" id="ARBA00004651"/>
    </source>
</evidence>
<feature type="transmembrane region" description="Helical" evidence="7">
    <location>
        <begin position="245"/>
        <end position="271"/>
    </location>
</feature>
<evidence type="ECO:0000313" key="9">
    <source>
        <dbReference type="EMBL" id="KAB1185326.1"/>
    </source>
</evidence>
<comment type="caution">
    <text evidence="9">The sequence shown here is derived from an EMBL/GenBank/DDBJ whole genome shotgun (WGS) entry which is preliminary data.</text>
</comment>
<dbReference type="PANTHER" id="PTHR43163">
    <property type="entry name" value="DIPEPTIDE TRANSPORT SYSTEM PERMEASE PROTEIN DPPB-RELATED"/>
    <property type="match status" value="1"/>
</dbReference>
<proteinExistence type="inferred from homology"/>
<dbReference type="RefSeq" id="WP_151139497.1">
    <property type="nucleotide sequence ID" value="NZ_VZUS01000004.1"/>
</dbReference>
<comment type="similarity">
    <text evidence="7">Belongs to the binding-protein-dependent transport system permease family.</text>
</comment>
<dbReference type="Pfam" id="PF19300">
    <property type="entry name" value="BPD_transp_1_N"/>
    <property type="match status" value="1"/>
</dbReference>
<comment type="subcellular location">
    <subcellularLocation>
        <location evidence="1 7">Cell membrane</location>
        <topology evidence="1 7">Multi-pass membrane protein</topology>
    </subcellularLocation>
</comment>
<feature type="transmembrane region" description="Helical" evidence="7">
    <location>
        <begin position="12"/>
        <end position="29"/>
    </location>
</feature>
<dbReference type="SUPFAM" id="SSF161098">
    <property type="entry name" value="MetI-like"/>
    <property type="match status" value="1"/>
</dbReference>
<dbReference type="InterPro" id="IPR035906">
    <property type="entry name" value="MetI-like_sf"/>
</dbReference>
<dbReference type="EMBL" id="VZUS01000004">
    <property type="protein sequence ID" value="KAB1185326.1"/>
    <property type="molecule type" value="Genomic_DNA"/>
</dbReference>
<evidence type="ECO:0000256" key="3">
    <source>
        <dbReference type="ARBA" id="ARBA00022475"/>
    </source>
</evidence>
<reference evidence="9" key="1">
    <citation type="submission" date="2019-09" db="EMBL/GenBank/DDBJ databases">
        <title>Genomic analysis of Haloferax sp. CBA1149.</title>
        <authorList>
            <person name="Roh S.W."/>
        </authorList>
    </citation>
    <scope>NUCLEOTIDE SEQUENCE</scope>
    <source>
        <strain evidence="9">CBA1149</strain>
    </source>
</reference>
<dbReference type="PANTHER" id="PTHR43163:SF6">
    <property type="entry name" value="DIPEPTIDE TRANSPORT SYSTEM PERMEASE PROTEIN DPPB-RELATED"/>
    <property type="match status" value="1"/>
</dbReference>
<gene>
    <name evidence="9" type="ORF">Hfx1149_14795</name>
</gene>
<evidence type="ECO:0000256" key="5">
    <source>
        <dbReference type="ARBA" id="ARBA00022989"/>
    </source>
</evidence>
<dbReference type="Gene3D" id="1.10.3720.10">
    <property type="entry name" value="MetI-like"/>
    <property type="match status" value="1"/>
</dbReference>
<sequence length="324" mass="36349">MAFRNYLAKRLVGTAFSYLVIATMIFFMFRQIGDPLGLHISPNMSPQQVTELKEVFGLNDPWYVQYFTFLKGLVTFNWGISFYYMESTYGIVTQRLFNSLLLTLPAILIGYIGGILGGIYLGWKRGQPSERLGMIIALLFRSTPRFWVGILLIFVFGAKLGLFPMSGMLSPGSEFGGHLELLVRPDFYWHAALPIASMTLYLMGLPLLLMRTSMLEVINMDFVDLIRAKGASEQRVMYRHVARNAMLPVSTAFAVAIGFSFGGNVLVETVFSYPGIGRLMVNSVFRGDYPVAQFSFLIMAAVVLVMNLVADIAYGYLDPRVSYE</sequence>
<dbReference type="Pfam" id="PF00528">
    <property type="entry name" value="BPD_transp_1"/>
    <property type="match status" value="1"/>
</dbReference>
<evidence type="ECO:0000256" key="6">
    <source>
        <dbReference type="ARBA" id="ARBA00023136"/>
    </source>
</evidence>
<keyword evidence="3" id="KW-1003">Cell membrane</keyword>
<accession>A0A643JWH7</accession>
<name>A0A643JWH7_9EURY</name>
<dbReference type="InterPro" id="IPR000515">
    <property type="entry name" value="MetI-like"/>
</dbReference>
<evidence type="ECO:0000256" key="4">
    <source>
        <dbReference type="ARBA" id="ARBA00022692"/>
    </source>
</evidence>
<dbReference type="PROSITE" id="PS50928">
    <property type="entry name" value="ABC_TM1"/>
    <property type="match status" value="1"/>
</dbReference>
<evidence type="ECO:0000259" key="8">
    <source>
        <dbReference type="PROSITE" id="PS50928"/>
    </source>
</evidence>
<feature type="transmembrane region" description="Helical" evidence="7">
    <location>
        <begin position="187"/>
        <end position="210"/>
    </location>
</feature>
<organism evidence="9">
    <name type="scientific">Haloferax sp. CBA1149</name>
    <dbReference type="NCBI Taxonomy" id="2650753"/>
    <lineage>
        <taxon>Archaea</taxon>
        <taxon>Methanobacteriati</taxon>
        <taxon>Methanobacteriota</taxon>
        <taxon>Stenosarchaea group</taxon>
        <taxon>Halobacteria</taxon>
        <taxon>Halobacteriales</taxon>
        <taxon>Haloferacaceae</taxon>
        <taxon>Haloferax</taxon>
    </lineage>
</organism>
<keyword evidence="4 7" id="KW-0812">Transmembrane</keyword>
<keyword evidence="5 7" id="KW-1133">Transmembrane helix</keyword>
<evidence type="ECO:0000256" key="7">
    <source>
        <dbReference type="RuleBase" id="RU363032"/>
    </source>
</evidence>
<feature type="domain" description="ABC transmembrane type-1" evidence="8">
    <location>
        <begin position="96"/>
        <end position="310"/>
    </location>
</feature>
<feature type="transmembrane region" description="Helical" evidence="7">
    <location>
        <begin position="144"/>
        <end position="167"/>
    </location>
</feature>
<protein>
    <submittedName>
        <fullName evidence="9">ABC transporter permease</fullName>
    </submittedName>
</protein>